<dbReference type="Gene3D" id="1.10.287.130">
    <property type="match status" value="1"/>
</dbReference>
<feature type="domain" description="PAC" evidence="8">
    <location>
        <begin position="603"/>
        <end position="655"/>
    </location>
</feature>
<dbReference type="InterPro" id="IPR013656">
    <property type="entry name" value="PAS_4"/>
</dbReference>
<dbReference type="InterPro" id="IPR003594">
    <property type="entry name" value="HATPase_dom"/>
</dbReference>
<evidence type="ECO:0000259" key="8">
    <source>
        <dbReference type="PROSITE" id="PS50113"/>
    </source>
</evidence>
<dbReference type="InterPro" id="IPR035965">
    <property type="entry name" value="PAS-like_dom_sf"/>
</dbReference>
<evidence type="ECO:0000259" key="7">
    <source>
        <dbReference type="PROSITE" id="PS50112"/>
    </source>
</evidence>
<dbReference type="Pfam" id="PF08448">
    <property type="entry name" value="PAS_4"/>
    <property type="match status" value="3"/>
</dbReference>
<dbReference type="CDD" id="cd16921">
    <property type="entry name" value="HATPase_FilI-like"/>
    <property type="match status" value="1"/>
</dbReference>
<evidence type="ECO:0000256" key="1">
    <source>
        <dbReference type="ARBA" id="ARBA00000085"/>
    </source>
</evidence>
<dbReference type="InterPro" id="IPR003661">
    <property type="entry name" value="HisK_dim/P_dom"/>
</dbReference>
<dbReference type="CDD" id="cd00082">
    <property type="entry name" value="HisKA"/>
    <property type="match status" value="1"/>
</dbReference>
<dbReference type="OrthoDB" id="106630at2157"/>
<dbReference type="InterPro" id="IPR036097">
    <property type="entry name" value="HisK_dim/P_sf"/>
</dbReference>
<dbReference type="EC" id="2.7.13.3" evidence="2"/>
<feature type="domain" description="Histidine kinase" evidence="6">
    <location>
        <begin position="794"/>
        <end position="1007"/>
    </location>
</feature>
<dbReference type="PROSITE" id="PS50112">
    <property type="entry name" value="PAS"/>
    <property type="match status" value="4"/>
</dbReference>
<dbReference type="PANTHER" id="PTHR43304">
    <property type="entry name" value="PHYTOCHROME-LIKE PROTEIN CPH1"/>
    <property type="match status" value="1"/>
</dbReference>
<dbReference type="PANTHER" id="PTHR43304:SF1">
    <property type="entry name" value="PAC DOMAIN-CONTAINING PROTEIN"/>
    <property type="match status" value="1"/>
</dbReference>
<dbReference type="SUPFAM" id="SSF47384">
    <property type="entry name" value="Homodimeric domain of signal transducing histidine kinase"/>
    <property type="match status" value="1"/>
</dbReference>
<evidence type="ECO:0000259" key="6">
    <source>
        <dbReference type="PROSITE" id="PS50109"/>
    </source>
</evidence>
<dbReference type="SMART" id="SM00091">
    <property type="entry name" value="PAS"/>
    <property type="match status" value="6"/>
</dbReference>
<dbReference type="Gene3D" id="3.30.450.20">
    <property type="entry name" value="PAS domain"/>
    <property type="match status" value="6"/>
</dbReference>
<dbReference type="SUPFAM" id="SSF55874">
    <property type="entry name" value="ATPase domain of HSP90 chaperone/DNA topoisomerase II/histidine kinase"/>
    <property type="match status" value="1"/>
</dbReference>
<evidence type="ECO:0000256" key="3">
    <source>
        <dbReference type="ARBA" id="ARBA00022553"/>
    </source>
</evidence>
<dbReference type="InterPro" id="IPR013767">
    <property type="entry name" value="PAS_fold"/>
</dbReference>
<dbReference type="InterPro" id="IPR005467">
    <property type="entry name" value="His_kinase_dom"/>
</dbReference>
<feature type="domain" description="PAS" evidence="7">
    <location>
        <begin position="151"/>
        <end position="197"/>
    </location>
</feature>
<dbReference type="CDD" id="cd00130">
    <property type="entry name" value="PAS"/>
    <property type="match status" value="4"/>
</dbReference>
<dbReference type="InterPro" id="IPR052162">
    <property type="entry name" value="Sensor_kinase/Photoreceptor"/>
</dbReference>
<dbReference type="InterPro" id="IPR036890">
    <property type="entry name" value="HATPase_C_sf"/>
</dbReference>
<dbReference type="Proteomes" id="UP000302218">
    <property type="component" value="Chromosome"/>
</dbReference>
<dbReference type="RefSeq" id="WP_138245911.1">
    <property type="nucleotide sequence ID" value="NZ_CP040330.1"/>
</dbReference>
<dbReference type="Pfam" id="PF02518">
    <property type="entry name" value="HATPase_c"/>
    <property type="match status" value="1"/>
</dbReference>
<dbReference type="Pfam" id="PF13426">
    <property type="entry name" value="PAS_9"/>
    <property type="match status" value="2"/>
</dbReference>
<protein>
    <recommendedName>
        <fullName evidence="2">histidine kinase</fullName>
        <ecNumber evidence="2">2.7.13.3</ecNumber>
    </recommendedName>
</protein>
<dbReference type="NCBIfam" id="TIGR00229">
    <property type="entry name" value="sensory_box"/>
    <property type="match status" value="5"/>
</dbReference>
<keyword evidence="5" id="KW-0418">Kinase</keyword>
<dbReference type="PROSITE" id="PS50109">
    <property type="entry name" value="HIS_KIN"/>
    <property type="match status" value="1"/>
</dbReference>
<comment type="catalytic activity">
    <reaction evidence="1">
        <text>ATP + protein L-histidine = ADP + protein N-phospho-L-histidine.</text>
        <dbReference type="EC" id="2.7.13.3"/>
    </reaction>
</comment>
<dbReference type="Pfam" id="PF00989">
    <property type="entry name" value="PAS"/>
    <property type="match status" value="1"/>
</dbReference>
<organism evidence="9 10">
    <name type="scientific">Natrinema versiforme</name>
    <dbReference type="NCBI Taxonomy" id="88724"/>
    <lineage>
        <taxon>Archaea</taxon>
        <taxon>Methanobacteriati</taxon>
        <taxon>Methanobacteriota</taxon>
        <taxon>Stenosarchaea group</taxon>
        <taxon>Halobacteria</taxon>
        <taxon>Halobacteriales</taxon>
        <taxon>Natrialbaceae</taxon>
        <taxon>Natrinema</taxon>
    </lineage>
</organism>
<accession>A0A4P8WME9</accession>
<dbReference type="EMBL" id="CP040330">
    <property type="protein sequence ID" value="QCS43453.1"/>
    <property type="molecule type" value="Genomic_DNA"/>
</dbReference>
<evidence type="ECO:0000256" key="2">
    <source>
        <dbReference type="ARBA" id="ARBA00012438"/>
    </source>
</evidence>
<feature type="domain" description="PAS" evidence="7">
    <location>
        <begin position="409"/>
        <end position="480"/>
    </location>
</feature>
<dbReference type="AlphaFoldDB" id="A0A4P8WME9"/>
<dbReference type="KEGG" id="nvr:FEJ81_14240"/>
<dbReference type="SMART" id="SM00388">
    <property type="entry name" value="HisKA"/>
    <property type="match status" value="1"/>
</dbReference>
<dbReference type="GO" id="GO:0006355">
    <property type="term" value="P:regulation of DNA-templated transcription"/>
    <property type="evidence" value="ECO:0007669"/>
    <property type="project" value="InterPro"/>
</dbReference>
<dbReference type="SMART" id="SM00086">
    <property type="entry name" value="PAC"/>
    <property type="match status" value="3"/>
</dbReference>
<keyword evidence="3" id="KW-0597">Phosphoprotein</keyword>
<dbReference type="PROSITE" id="PS50113">
    <property type="entry name" value="PAC"/>
    <property type="match status" value="3"/>
</dbReference>
<dbReference type="FunFam" id="3.30.565.10:FF:000006">
    <property type="entry name" value="Sensor histidine kinase WalK"/>
    <property type="match status" value="1"/>
</dbReference>
<evidence type="ECO:0000313" key="10">
    <source>
        <dbReference type="Proteomes" id="UP000302218"/>
    </source>
</evidence>
<keyword evidence="4" id="KW-0808">Transferase</keyword>
<dbReference type="InterPro" id="IPR000014">
    <property type="entry name" value="PAS"/>
</dbReference>
<dbReference type="InterPro" id="IPR000700">
    <property type="entry name" value="PAS-assoc_C"/>
</dbReference>
<feature type="domain" description="PAS" evidence="7">
    <location>
        <begin position="284"/>
        <end position="357"/>
    </location>
</feature>
<dbReference type="PRINTS" id="PR00344">
    <property type="entry name" value="BCTRLSENSOR"/>
</dbReference>
<dbReference type="GeneID" id="40266455"/>
<dbReference type="Gene3D" id="3.30.565.10">
    <property type="entry name" value="Histidine kinase-like ATPase, C-terminal domain"/>
    <property type="match status" value="1"/>
</dbReference>
<dbReference type="GO" id="GO:0000155">
    <property type="term" value="F:phosphorelay sensor kinase activity"/>
    <property type="evidence" value="ECO:0007669"/>
    <property type="project" value="InterPro"/>
</dbReference>
<gene>
    <name evidence="9" type="ORF">FEJ81_14240</name>
</gene>
<dbReference type="InterPro" id="IPR004358">
    <property type="entry name" value="Sig_transdc_His_kin-like_C"/>
</dbReference>
<evidence type="ECO:0000256" key="4">
    <source>
        <dbReference type="ARBA" id="ARBA00022679"/>
    </source>
</evidence>
<dbReference type="Pfam" id="PF00512">
    <property type="entry name" value="HisKA"/>
    <property type="match status" value="1"/>
</dbReference>
<name>A0A4P8WME9_9EURY</name>
<feature type="domain" description="PAC" evidence="8">
    <location>
        <begin position="724"/>
        <end position="776"/>
    </location>
</feature>
<feature type="domain" description="PAC" evidence="8">
    <location>
        <begin position="359"/>
        <end position="411"/>
    </location>
</feature>
<dbReference type="SUPFAM" id="SSF55785">
    <property type="entry name" value="PYP-like sensor domain (PAS domain)"/>
    <property type="match status" value="6"/>
</dbReference>
<dbReference type="InterPro" id="IPR001610">
    <property type="entry name" value="PAC"/>
</dbReference>
<dbReference type="SMART" id="SM00387">
    <property type="entry name" value="HATPase_c"/>
    <property type="match status" value="1"/>
</dbReference>
<feature type="domain" description="PAS" evidence="7">
    <location>
        <begin position="21"/>
        <end position="91"/>
    </location>
</feature>
<proteinExistence type="predicted"/>
<reference evidence="10" key="1">
    <citation type="submission" date="2019-05" db="EMBL/GenBank/DDBJ databases">
        <title>Genome sequence and methylation pattern of the halophilic Archaeon Natrinema versiforme BOL5-4.</title>
        <authorList>
            <person name="DasSarma P."/>
            <person name="Anton B.P."/>
            <person name="DasSarma S.L."/>
            <person name="Martinez F.L."/>
            <person name="Guzman D."/>
            <person name="Roberts R.J."/>
            <person name="DasSarma S."/>
        </authorList>
    </citation>
    <scope>NUCLEOTIDE SEQUENCE [LARGE SCALE GENOMIC DNA]</scope>
    <source>
        <strain evidence="10">BOL5-4</strain>
    </source>
</reference>
<evidence type="ECO:0000313" key="9">
    <source>
        <dbReference type="EMBL" id="QCS43453.1"/>
    </source>
</evidence>
<evidence type="ECO:0000256" key="5">
    <source>
        <dbReference type="ARBA" id="ARBA00022777"/>
    </source>
</evidence>
<sequence>MSTRAGASDGAFWGDADDDIALQRYRTLVNTIDDAIYQLDVDGRFVAVNDVIVEETGYPREELLGEHVSILLDDADTDRIEREIASQIDARNDDIATFELAIRTADGDVIPCELRVNLLIEDGEFQGTIGVARDRSAEQRQQETLASAVASYESITSVIDTADIGVFVLDEAEEIAWVDETVEQYFALDREALIGRNGRDFIEDTLEHRIADPDSFAETVVSTYDEERYIDRLECRVAADGDRDERWLSYQSKPIESGEFAGGRVEFYYEITDQKQSEEDLQENKAEFQSLVDAVEEYAIFRLDTDGCVISWNKGARKLKGYDYEEIVGEHFSTFYTEGDRAANVPERNLEAATENGSVEDEGWRVRDDGTRFWANVTITAIRDDDGQLQGYLKVTRDMTDRRKREQELETELQRILGRISDAFYAVDDEFRFTHVNDRAAELLQHSEEELLGERLWNVFPDLYEIDEVWDAFHTALETQEPTSYELYYDTLDFRVEANLYPSETGISVYFRDVTERRERERELERTERRFEAIFEDPNILVGLLEPDGTVLDINGTAMEYVDADLADVTGEPFWETPWWGAGDGVQSAVKEWTERAAAGEYVEFETDLTRPDGDQYTLNGVFRPVTNDEGDVVSIFVSDRDITARKRRERELEESEQRYRTLAEHFPNGVVTLFDHDLEYTLVAGQGFDKIPVDPSEAEGERFDDIWPEETSDALEPALRAALEGEERTIELEYAGREWVIYTVPITDNRGDVFAGVTMAHDITERKEYQRKLEETISRLEESNKRLEQFAYAASHDLQEPLRMVSSYLQLIESRYADALDEDGEEFLEFAVEGAERMRNMIEGLLTYSRIETQGEPLEPTDLDSVLESVLMDLQFQIEESDAEIETTELPRVEGDADQLRQVFQNLLSNAIEYSGDEPPRISVDADRKGGEWVISVRDEGIGIDPEESDRVFEVFQRLHSREEYSGTGIGLALCQRIIERHGGEIWVESEPGEGSTFSFTLPAAAEAVQ</sequence>